<evidence type="ECO:0000256" key="6">
    <source>
        <dbReference type="SAM" id="Phobius"/>
    </source>
</evidence>
<dbReference type="PANTHER" id="PTHR23514:SF6">
    <property type="entry name" value="MAJOR FACILITATOR SUPERFAMILY (MFS) PROFILE DOMAIN-CONTAINING PROTEIN"/>
    <property type="match status" value="1"/>
</dbReference>
<feature type="transmembrane region" description="Helical" evidence="6">
    <location>
        <begin position="187"/>
        <end position="208"/>
    </location>
</feature>
<evidence type="ECO:0000259" key="7">
    <source>
        <dbReference type="PROSITE" id="PS50850"/>
    </source>
</evidence>
<reference evidence="8 9" key="1">
    <citation type="submission" date="2018-05" db="EMBL/GenBank/DDBJ databases">
        <title>Genome sequencing and assembly of the regulated plant pathogen Lachnellula willkommii and related sister species for the development of diagnostic species identification markers.</title>
        <authorList>
            <person name="Giroux E."/>
            <person name="Bilodeau G."/>
        </authorList>
    </citation>
    <scope>NUCLEOTIDE SEQUENCE [LARGE SCALE GENOMIC DNA]</scope>
    <source>
        <strain evidence="8 9">CBS 172.35</strain>
    </source>
</reference>
<dbReference type="InterPro" id="IPR036259">
    <property type="entry name" value="MFS_trans_sf"/>
</dbReference>
<dbReference type="FunFam" id="1.20.1250.20:FF:000286">
    <property type="entry name" value="MFS efflux transporter"/>
    <property type="match status" value="1"/>
</dbReference>
<name>A0A559MH28_9HELO</name>
<evidence type="ECO:0000256" key="1">
    <source>
        <dbReference type="ARBA" id="ARBA00004141"/>
    </source>
</evidence>
<evidence type="ECO:0000256" key="3">
    <source>
        <dbReference type="ARBA" id="ARBA00022989"/>
    </source>
</evidence>
<keyword evidence="3 6" id="KW-1133">Transmembrane helix</keyword>
<feature type="region of interest" description="Disordered" evidence="5">
    <location>
        <begin position="60"/>
        <end position="105"/>
    </location>
</feature>
<dbReference type="PROSITE" id="PS50850">
    <property type="entry name" value="MFS"/>
    <property type="match status" value="1"/>
</dbReference>
<feature type="transmembrane region" description="Helical" evidence="6">
    <location>
        <begin position="407"/>
        <end position="426"/>
    </location>
</feature>
<comment type="caution">
    <text evidence="8">The sequence shown here is derived from an EMBL/GenBank/DDBJ whole genome shotgun (WGS) entry which is preliminary data.</text>
</comment>
<comment type="subcellular location">
    <subcellularLocation>
        <location evidence="1">Membrane</location>
        <topology evidence="1">Multi-pass membrane protein</topology>
    </subcellularLocation>
</comment>
<feature type="transmembrane region" description="Helical" evidence="6">
    <location>
        <begin position="494"/>
        <end position="514"/>
    </location>
</feature>
<feature type="transmembrane region" description="Helical" evidence="6">
    <location>
        <begin position="248"/>
        <end position="269"/>
    </location>
</feature>
<dbReference type="Pfam" id="PF07690">
    <property type="entry name" value="MFS_1"/>
    <property type="match status" value="1"/>
</dbReference>
<dbReference type="Proteomes" id="UP000315522">
    <property type="component" value="Unassembled WGS sequence"/>
</dbReference>
<dbReference type="FunFam" id="1.20.1250.20:FF:000308">
    <property type="entry name" value="MFS efflux transporter"/>
    <property type="match status" value="1"/>
</dbReference>
<dbReference type="Gene3D" id="1.20.1250.20">
    <property type="entry name" value="MFS general substrate transporter like domains"/>
    <property type="match status" value="2"/>
</dbReference>
<evidence type="ECO:0000313" key="9">
    <source>
        <dbReference type="Proteomes" id="UP000315522"/>
    </source>
</evidence>
<feature type="transmembrane region" description="Helical" evidence="6">
    <location>
        <begin position="465"/>
        <end position="488"/>
    </location>
</feature>
<organism evidence="8 9">
    <name type="scientific">Lachnellula willkommii</name>
    <dbReference type="NCBI Taxonomy" id="215461"/>
    <lineage>
        <taxon>Eukaryota</taxon>
        <taxon>Fungi</taxon>
        <taxon>Dikarya</taxon>
        <taxon>Ascomycota</taxon>
        <taxon>Pezizomycotina</taxon>
        <taxon>Leotiomycetes</taxon>
        <taxon>Helotiales</taxon>
        <taxon>Lachnaceae</taxon>
        <taxon>Lachnellula</taxon>
    </lineage>
</organism>
<accession>A0A559MH28</accession>
<sequence>MSSHALGAFINVELSSSSSGDAHAVPMAPQKAVARVYHSVPQEHAPAPLELDNLQWGKKLKGPHATESGYTTPSGTQTPSGFQTPRTPNDLEMSRPPSPVNEEDGVDAVQSFSNPPMNRFRMASVCLLNFGNGLSDAAPGALIPYVEKHYNIGYAVVSLIFVTNAAGFILAAFFVDAVRARFGRAKTLMFAQSLMALGYVAIVCTPPFPVVVAAFFFLGLGMATNLAMGNVFAANLHNGTKMLGAMHGSYGLGGTIGPLIATAMVTSGHLLWSRYYLLVLAVTFSNLAFAGWSFWHYEAEFGQPLLDAVQRVASRTNNGLPQPKQPGQFAAMAKAFKSKTVILGALFIFCYQGAEVSISGWVISFLIATRHGNPSAVGYVSAGFWGGIMVGRFLLSHPAHKIGEKLFVYGVVIGAAIFELLVWQVPNIIGDAVAIAIVGLLLGPVYPCATVVFSRAIPRKEQVSGLSVISAFGSSGGAVAPFTTGILAQAAGTFVLHPIAIGLFGAMLIIWFCLPNIRKRTE</sequence>
<dbReference type="EMBL" id="QGML01000351">
    <property type="protein sequence ID" value="TVY92264.1"/>
    <property type="molecule type" value="Genomic_DNA"/>
</dbReference>
<evidence type="ECO:0000256" key="4">
    <source>
        <dbReference type="ARBA" id="ARBA00023136"/>
    </source>
</evidence>
<dbReference type="GO" id="GO:0016020">
    <property type="term" value="C:membrane"/>
    <property type="evidence" value="ECO:0007669"/>
    <property type="project" value="UniProtKB-SubCell"/>
</dbReference>
<feature type="transmembrane region" description="Helical" evidence="6">
    <location>
        <begin position="152"/>
        <end position="175"/>
    </location>
</feature>
<feature type="transmembrane region" description="Helical" evidence="6">
    <location>
        <begin position="432"/>
        <end position="453"/>
    </location>
</feature>
<dbReference type="PANTHER" id="PTHR23514">
    <property type="entry name" value="BYPASS OF STOP CODON PROTEIN 6"/>
    <property type="match status" value="1"/>
</dbReference>
<dbReference type="AlphaFoldDB" id="A0A559MH28"/>
<dbReference type="InterPro" id="IPR011701">
    <property type="entry name" value="MFS"/>
</dbReference>
<evidence type="ECO:0000256" key="2">
    <source>
        <dbReference type="ARBA" id="ARBA00022692"/>
    </source>
</evidence>
<feature type="transmembrane region" description="Helical" evidence="6">
    <location>
        <begin position="275"/>
        <end position="295"/>
    </location>
</feature>
<dbReference type="SUPFAM" id="SSF103473">
    <property type="entry name" value="MFS general substrate transporter"/>
    <property type="match status" value="1"/>
</dbReference>
<gene>
    <name evidence="8" type="primary">BSC6_2</name>
    <name evidence="8" type="ORF">LAWI1_G000983</name>
</gene>
<keyword evidence="9" id="KW-1185">Reference proteome</keyword>
<proteinExistence type="predicted"/>
<dbReference type="GO" id="GO:0022857">
    <property type="term" value="F:transmembrane transporter activity"/>
    <property type="evidence" value="ECO:0007669"/>
    <property type="project" value="InterPro"/>
</dbReference>
<dbReference type="InterPro" id="IPR020846">
    <property type="entry name" value="MFS_dom"/>
</dbReference>
<keyword evidence="2 6" id="KW-0812">Transmembrane</keyword>
<feature type="compositionally biased region" description="Polar residues" evidence="5">
    <location>
        <begin position="68"/>
        <end position="87"/>
    </location>
</feature>
<feature type="transmembrane region" description="Helical" evidence="6">
    <location>
        <begin position="376"/>
        <end position="395"/>
    </location>
</feature>
<protein>
    <submittedName>
        <fullName evidence="8">Bypass of stop codon protein</fullName>
    </submittedName>
</protein>
<feature type="transmembrane region" description="Helical" evidence="6">
    <location>
        <begin position="214"/>
        <end position="236"/>
    </location>
</feature>
<feature type="transmembrane region" description="Helical" evidence="6">
    <location>
        <begin position="341"/>
        <end position="364"/>
    </location>
</feature>
<dbReference type="InterPro" id="IPR051788">
    <property type="entry name" value="MFS_Transporter"/>
</dbReference>
<evidence type="ECO:0000313" key="8">
    <source>
        <dbReference type="EMBL" id="TVY92264.1"/>
    </source>
</evidence>
<evidence type="ECO:0000256" key="5">
    <source>
        <dbReference type="SAM" id="MobiDB-lite"/>
    </source>
</evidence>
<feature type="domain" description="Major facilitator superfamily (MFS) profile" evidence="7">
    <location>
        <begin position="121"/>
        <end position="518"/>
    </location>
</feature>
<keyword evidence="4 6" id="KW-0472">Membrane</keyword>